<organism evidence="1 2">
    <name type="scientific">Plectus sambesii</name>
    <dbReference type="NCBI Taxonomy" id="2011161"/>
    <lineage>
        <taxon>Eukaryota</taxon>
        <taxon>Metazoa</taxon>
        <taxon>Ecdysozoa</taxon>
        <taxon>Nematoda</taxon>
        <taxon>Chromadorea</taxon>
        <taxon>Plectida</taxon>
        <taxon>Plectina</taxon>
        <taxon>Plectoidea</taxon>
        <taxon>Plectidae</taxon>
        <taxon>Plectus</taxon>
    </lineage>
</organism>
<dbReference type="AlphaFoldDB" id="A0A914VT57"/>
<reference evidence="2" key="1">
    <citation type="submission" date="2022-11" db="UniProtKB">
        <authorList>
            <consortium name="WormBaseParasite"/>
        </authorList>
    </citation>
    <scope>IDENTIFICATION</scope>
</reference>
<protein>
    <submittedName>
        <fullName evidence="2">Uncharacterized protein</fullName>
    </submittedName>
</protein>
<accession>A0A914VT57</accession>
<evidence type="ECO:0000313" key="2">
    <source>
        <dbReference type="WBParaSite" id="PSAMB.scaffold24size114047.g556.t1"/>
    </source>
</evidence>
<dbReference type="Proteomes" id="UP000887566">
    <property type="component" value="Unplaced"/>
</dbReference>
<sequence length="71" mass="8300">MNPMSVLHDIEFVEIKKPKEQIIGYRAEDEEADYKVDDEKVEELEVMTDVGAVVVDAMYEISKRNGKKYKY</sequence>
<evidence type="ECO:0000313" key="1">
    <source>
        <dbReference type="Proteomes" id="UP000887566"/>
    </source>
</evidence>
<proteinExistence type="predicted"/>
<name>A0A914VT57_9BILA</name>
<dbReference type="WBParaSite" id="PSAMB.scaffold24size114047.g556.t1">
    <property type="protein sequence ID" value="PSAMB.scaffold24size114047.g556.t1"/>
    <property type="gene ID" value="PSAMB.scaffold24size114047.g556"/>
</dbReference>
<keyword evidence="1" id="KW-1185">Reference proteome</keyword>